<organism evidence="1 2">
    <name type="scientific">Zingiber officinale</name>
    <name type="common">Ginger</name>
    <name type="synonym">Amomum zingiber</name>
    <dbReference type="NCBI Taxonomy" id="94328"/>
    <lineage>
        <taxon>Eukaryota</taxon>
        <taxon>Viridiplantae</taxon>
        <taxon>Streptophyta</taxon>
        <taxon>Embryophyta</taxon>
        <taxon>Tracheophyta</taxon>
        <taxon>Spermatophyta</taxon>
        <taxon>Magnoliopsida</taxon>
        <taxon>Liliopsida</taxon>
        <taxon>Zingiberales</taxon>
        <taxon>Zingiberaceae</taxon>
        <taxon>Zingiber</taxon>
    </lineage>
</organism>
<evidence type="ECO:0000313" key="2">
    <source>
        <dbReference type="Proteomes" id="UP000734854"/>
    </source>
</evidence>
<proteinExistence type="predicted"/>
<keyword evidence="2" id="KW-1185">Reference proteome</keyword>
<accession>A0A8J5GTS0</accession>
<comment type="caution">
    <text evidence="1">The sequence shown here is derived from an EMBL/GenBank/DDBJ whole genome shotgun (WGS) entry which is preliminary data.</text>
</comment>
<evidence type="ECO:0000313" key="1">
    <source>
        <dbReference type="EMBL" id="KAG6509766.1"/>
    </source>
</evidence>
<gene>
    <name evidence="1" type="ORF">ZIOFF_027771</name>
</gene>
<reference evidence="1 2" key="1">
    <citation type="submission" date="2020-08" db="EMBL/GenBank/DDBJ databases">
        <title>Plant Genome Project.</title>
        <authorList>
            <person name="Zhang R.-G."/>
        </authorList>
    </citation>
    <scope>NUCLEOTIDE SEQUENCE [LARGE SCALE GENOMIC DNA]</scope>
    <source>
        <tissue evidence="1">Rhizome</tissue>
    </source>
</reference>
<protein>
    <submittedName>
        <fullName evidence="1">Uncharacterized protein</fullName>
    </submittedName>
</protein>
<sequence>MLADGQRMYHFLGTFMSSEYTVVHFVTEINRSSDKVCFGAVVNVDKPPKGSTVAVFGLLEGAIISWASRDLKFL</sequence>
<name>A0A8J5GTS0_ZINOF</name>
<dbReference type="EMBL" id="JACMSC010000008">
    <property type="protein sequence ID" value="KAG6509766.1"/>
    <property type="molecule type" value="Genomic_DNA"/>
</dbReference>
<dbReference type="AlphaFoldDB" id="A0A8J5GTS0"/>
<dbReference type="Proteomes" id="UP000734854">
    <property type="component" value="Unassembled WGS sequence"/>
</dbReference>